<keyword evidence="12" id="KW-0614">Plasmid</keyword>
<feature type="region of interest" description="Disordered" evidence="10">
    <location>
        <begin position="175"/>
        <end position="195"/>
    </location>
</feature>
<evidence type="ECO:0000256" key="7">
    <source>
        <dbReference type="ARBA" id="ARBA00023136"/>
    </source>
</evidence>
<protein>
    <recommendedName>
        <fullName evidence="9">TRAP transporter small permease protein</fullName>
    </recommendedName>
</protein>
<evidence type="ECO:0000256" key="8">
    <source>
        <dbReference type="ARBA" id="ARBA00038436"/>
    </source>
</evidence>
<keyword evidence="7 9" id="KW-0472">Membrane</keyword>
<dbReference type="Proteomes" id="UP000182063">
    <property type="component" value="Plasmid pHSL2"/>
</dbReference>
<dbReference type="EMBL" id="CP018223">
    <property type="protein sequence ID" value="API61417.1"/>
    <property type="molecule type" value="Genomic_DNA"/>
</dbReference>
<name>A0A1L4A0J7_9SPHN</name>
<proteinExistence type="inferred from homology"/>
<comment type="function">
    <text evidence="9">Part of the tripartite ATP-independent periplasmic (TRAP) transport system.</text>
</comment>
<sequence>MKPSYKQPLIVRAIDRLSDFAGVVALALVVPLVALSAGNAIARYAFNYSSNGLLEIQWYLFSAIFLLGASYALKHNSHVRIDIILHRFSPRGQALIDLITLLLFLLPFACLLTWMGWPFFATSFTEREMSSDVGGLIRWPVKILVPLGMALLALQGVSEILKRVNAIRTGDYPAAQDQSPVPGMAPADRAEVDHV</sequence>
<feature type="transmembrane region" description="Helical" evidence="9">
    <location>
        <begin position="94"/>
        <end position="117"/>
    </location>
</feature>
<dbReference type="Pfam" id="PF04290">
    <property type="entry name" value="DctQ"/>
    <property type="match status" value="1"/>
</dbReference>
<dbReference type="InterPro" id="IPR055348">
    <property type="entry name" value="DctQ"/>
</dbReference>
<reference evidence="12 13" key="1">
    <citation type="submission" date="2016-11" db="EMBL/GenBank/DDBJ databases">
        <title>Complete Genome Sequence of alachlor-degrading Sphingomonas sp. strain JJ-A5.</title>
        <authorList>
            <person name="Lee H."/>
            <person name="Ka J.-O."/>
        </authorList>
    </citation>
    <scope>NUCLEOTIDE SEQUENCE [LARGE SCALE GENOMIC DNA]</scope>
    <source>
        <strain evidence="12 13">JJ-A5</strain>
        <plasmid evidence="13">phsl2</plasmid>
    </source>
</reference>
<dbReference type="RefSeq" id="WP_072599001.1">
    <property type="nucleotide sequence ID" value="NZ_CP018223.1"/>
</dbReference>
<feature type="transmembrane region" description="Helical" evidence="9">
    <location>
        <begin position="137"/>
        <end position="154"/>
    </location>
</feature>
<evidence type="ECO:0000256" key="3">
    <source>
        <dbReference type="ARBA" id="ARBA00022475"/>
    </source>
</evidence>
<feature type="domain" description="Tripartite ATP-independent periplasmic transporters DctQ component" evidence="11">
    <location>
        <begin position="33"/>
        <end position="164"/>
    </location>
</feature>
<dbReference type="InterPro" id="IPR007387">
    <property type="entry name" value="TRAP_DctQ"/>
</dbReference>
<evidence type="ECO:0000256" key="4">
    <source>
        <dbReference type="ARBA" id="ARBA00022519"/>
    </source>
</evidence>
<evidence type="ECO:0000313" key="12">
    <source>
        <dbReference type="EMBL" id="API61417.1"/>
    </source>
</evidence>
<evidence type="ECO:0000256" key="10">
    <source>
        <dbReference type="SAM" id="MobiDB-lite"/>
    </source>
</evidence>
<dbReference type="GO" id="GO:0005886">
    <property type="term" value="C:plasma membrane"/>
    <property type="evidence" value="ECO:0007669"/>
    <property type="project" value="UniProtKB-SubCell"/>
</dbReference>
<organism evidence="12 13">
    <name type="scientific">Tardibacter chloracetimidivorans</name>
    <dbReference type="NCBI Taxonomy" id="1921510"/>
    <lineage>
        <taxon>Bacteria</taxon>
        <taxon>Pseudomonadati</taxon>
        <taxon>Pseudomonadota</taxon>
        <taxon>Alphaproteobacteria</taxon>
        <taxon>Sphingomonadales</taxon>
        <taxon>Sphingomonadaceae</taxon>
        <taxon>Tardibacter</taxon>
    </lineage>
</organism>
<comment type="similarity">
    <text evidence="8 9">Belongs to the TRAP transporter small permease family.</text>
</comment>
<feature type="transmembrane region" description="Helical" evidence="9">
    <location>
        <begin position="20"/>
        <end position="44"/>
    </location>
</feature>
<keyword evidence="13" id="KW-1185">Reference proteome</keyword>
<dbReference type="PANTHER" id="PTHR35011:SF4">
    <property type="entry name" value="SLL1102 PROTEIN"/>
    <property type="match status" value="1"/>
</dbReference>
<dbReference type="GO" id="GO:0022857">
    <property type="term" value="F:transmembrane transporter activity"/>
    <property type="evidence" value="ECO:0007669"/>
    <property type="project" value="UniProtKB-UniRule"/>
</dbReference>
<dbReference type="KEGG" id="sphj:BSL82_18435"/>
<dbReference type="AlphaFoldDB" id="A0A1L4A0J7"/>
<evidence type="ECO:0000256" key="2">
    <source>
        <dbReference type="ARBA" id="ARBA00022448"/>
    </source>
</evidence>
<accession>A0A1L4A0J7</accession>
<evidence type="ECO:0000256" key="5">
    <source>
        <dbReference type="ARBA" id="ARBA00022692"/>
    </source>
</evidence>
<keyword evidence="6 9" id="KW-1133">Transmembrane helix</keyword>
<keyword evidence="4 9" id="KW-0997">Cell inner membrane</keyword>
<evidence type="ECO:0000313" key="13">
    <source>
        <dbReference type="Proteomes" id="UP000182063"/>
    </source>
</evidence>
<keyword evidence="3" id="KW-1003">Cell membrane</keyword>
<gene>
    <name evidence="12" type="ORF">BSL82_18435</name>
</gene>
<evidence type="ECO:0000256" key="9">
    <source>
        <dbReference type="RuleBase" id="RU369079"/>
    </source>
</evidence>
<geneLocation type="plasmid" evidence="13">
    <name>phsl2</name>
</geneLocation>
<evidence type="ECO:0000256" key="1">
    <source>
        <dbReference type="ARBA" id="ARBA00004429"/>
    </source>
</evidence>
<keyword evidence="5 9" id="KW-0812">Transmembrane</keyword>
<feature type="transmembrane region" description="Helical" evidence="9">
    <location>
        <begin position="56"/>
        <end position="73"/>
    </location>
</feature>
<dbReference type="OrthoDB" id="9794346at2"/>
<comment type="subunit">
    <text evidence="9">The complex comprises the extracytoplasmic solute receptor protein and the two transmembrane proteins.</text>
</comment>
<comment type="subcellular location">
    <subcellularLocation>
        <location evidence="1 9">Cell inner membrane</location>
        <topology evidence="1 9">Multi-pass membrane protein</topology>
    </subcellularLocation>
</comment>
<keyword evidence="2 9" id="KW-0813">Transport</keyword>
<evidence type="ECO:0000259" key="11">
    <source>
        <dbReference type="Pfam" id="PF04290"/>
    </source>
</evidence>
<evidence type="ECO:0000256" key="6">
    <source>
        <dbReference type="ARBA" id="ARBA00022989"/>
    </source>
</evidence>
<dbReference type="PANTHER" id="PTHR35011">
    <property type="entry name" value="2,3-DIKETO-L-GULONATE TRAP TRANSPORTER SMALL PERMEASE PROTEIN YIAM"/>
    <property type="match status" value="1"/>
</dbReference>